<dbReference type="Proteomes" id="UP000887565">
    <property type="component" value="Unplaced"/>
</dbReference>
<proteinExistence type="predicted"/>
<sequence length="99" mass="10529">MIPGLMIGVAEVISLEGIAILVVEVSLVLAGVSKLPAETAEVDNKAGRTSGSSDDWELAQAEYVGMDHVTIVLREHHAAVWFLQFSVTIAIQGIEVVDT</sequence>
<evidence type="ECO:0000313" key="1">
    <source>
        <dbReference type="Proteomes" id="UP000887565"/>
    </source>
</evidence>
<dbReference type="WBParaSite" id="nRc.2.0.1.t47162-RA">
    <property type="protein sequence ID" value="nRc.2.0.1.t47162-RA"/>
    <property type="gene ID" value="nRc.2.0.1.g47162"/>
</dbReference>
<accession>A0A915L8L5</accession>
<dbReference type="AlphaFoldDB" id="A0A915L8L5"/>
<organism evidence="1 2">
    <name type="scientific">Romanomermis culicivorax</name>
    <name type="common">Nematode worm</name>
    <dbReference type="NCBI Taxonomy" id="13658"/>
    <lineage>
        <taxon>Eukaryota</taxon>
        <taxon>Metazoa</taxon>
        <taxon>Ecdysozoa</taxon>
        <taxon>Nematoda</taxon>
        <taxon>Enoplea</taxon>
        <taxon>Dorylaimia</taxon>
        <taxon>Mermithida</taxon>
        <taxon>Mermithoidea</taxon>
        <taxon>Mermithidae</taxon>
        <taxon>Romanomermis</taxon>
    </lineage>
</organism>
<name>A0A915L8L5_ROMCU</name>
<protein>
    <submittedName>
        <fullName evidence="2">Uncharacterized protein</fullName>
    </submittedName>
</protein>
<reference evidence="2" key="1">
    <citation type="submission" date="2022-11" db="UniProtKB">
        <authorList>
            <consortium name="WormBaseParasite"/>
        </authorList>
    </citation>
    <scope>IDENTIFICATION</scope>
</reference>
<evidence type="ECO:0000313" key="2">
    <source>
        <dbReference type="WBParaSite" id="nRc.2.0.1.t47162-RA"/>
    </source>
</evidence>
<keyword evidence="1" id="KW-1185">Reference proteome</keyword>